<comment type="caution">
    <text evidence="1">The sequence shown here is derived from an EMBL/GenBank/DDBJ whole genome shotgun (WGS) entry which is preliminary data.</text>
</comment>
<gene>
    <name evidence="1" type="ORF">AYI69_g9171</name>
</gene>
<dbReference type="Proteomes" id="UP000187429">
    <property type="component" value="Unassembled WGS sequence"/>
</dbReference>
<dbReference type="AlphaFoldDB" id="A0A1R1XEH2"/>
<organism evidence="1 2">
    <name type="scientific">Smittium culicis</name>
    <dbReference type="NCBI Taxonomy" id="133412"/>
    <lineage>
        <taxon>Eukaryota</taxon>
        <taxon>Fungi</taxon>
        <taxon>Fungi incertae sedis</taxon>
        <taxon>Zoopagomycota</taxon>
        <taxon>Kickxellomycotina</taxon>
        <taxon>Harpellomycetes</taxon>
        <taxon>Harpellales</taxon>
        <taxon>Legeriomycetaceae</taxon>
        <taxon>Smittium</taxon>
    </lineage>
</organism>
<sequence>MDSDMSLPMEIKKEFILPNPSPKNDSYGYQQTFNKFVSNVEKAPSGRCRAAIEPETEADHHDISDIEF</sequence>
<protein>
    <submittedName>
        <fullName evidence="1">Uncharacterized protein</fullName>
    </submittedName>
</protein>
<evidence type="ECO:0000313" key="1">
    <source>
        <dbReference type="EMBL" id="OMJ13008.1"/>
    </source>
</evidence>
<proteinExistence type="predicted"/>
<dbReference type="EMBL" id="LSSM01005274">
    <property type="protein sequence ID" value="OMJ13008.1"/>
    <property type="molecule type" value="Genomic_DNA"/>
</dbReference>
<keyword evidence="2" id="KW-1185">Reference proteome</keyword>
<evidence type="ECO:0000313" key="2">
    <source>
        <dbReference type="Proteomes" id="UP000187429"/>
    </source>
</evidence>
<name>A0A1R1XEH2_9FUNG</name>
<reference evidence="2" key="1">
    <citation type="submission" date="2017-01" db="EMBL/GenBank/DDBJ databases">
        <authorList>
            <person name="Wang Y."/>
            <person name="White M."/>
            <person name="Kvist S."/>
            <person name="Moncalvo J.-M."/>
        </authorList>
    </citation>
    <scope>NUCLEOTIDE SEQUENCE [LARGE SCALE GENOMIC DNA]</scope>
    <source>
        <strain evidence="2">ID-206-W2</strain>
    </source>
</reference>
<accession>A0A1R1XEH2</accession>